<evidence type="ECO:0000313" key="3">
    <source>
        <dbReference type="Proteomes" id="UP001603857"/>
    </source>
</evidence>
<dbReference type="Proteomes" id="UP001603857">
    <property type="component" value="Unassembled WGS sequence"/>
</dbReference>
<reference evidence="2 3" key="1">
    <citation type="submission" date="2024-08" db="EMBL/GenBank/DDBJ databases">
        <title>Insights into the chromosomal genome structure of Flemingia macrophylla.</title>
        <authorList>
            <person name="Ding Y."/>
            <person name="Zhao Y."/>
            <person name="Bi W."/>
            <person name="Wu M."/>
            <person name="Zhao G."/>
            <person name="Gong Y."/>
            <person name="Li W."/>
            <person name="Zhang P."/>
        </authorList>
    </citation>
    <scope>NUCLEOTIDE SEQUENCE [LARGE SCALE GENOMIC DNA]</scope>
    <source>
        <strain evidence="2">DYQJB</strain>
        <tissue evidence="2">Leaf</tissue>
    </source>
</reference>
<dbReference type="AlphaFoldDB" id="A0ABD1NKK5"/>
<proteinExistence type="predicted"/>
<feature type="compositionally biased region" description="Polar residues" evidence="1">
    <location>
        <begin position="285"/>
        <end position="318"/>
    </location>
</feature>
<dbReference type="EMBL" id="JBGMDY010000001">
    <property type="protein sequence ID" value="KAL2348197.1"/>
    <property type="molecule type" value="Genomic_DNA"/>
</dbReference>
<comment type="caution">
    <text evidence="2">The sequence shown here is derived from an EMBL/GenBank/DDBJ whole genome shotgun (WGS) entry which is preliminary data.</text>
</comment>
<name>A0ABD1NKK5_9FABA</name>
<keyword evidence="3" id="KW-1185">Reference proteome</keyword>
<gene>
    <name evidence="2" type="ORF">Fmac_002197</name>
</gene>
<feature type="region of interest" description="Disordered" evidence="1">
    <location>
        <begin position="285"/>
        <end position="346"/>
    </location>
</feature>
<dbReference type="PANTHER" id="PTHR36051:SF2">
    <property type="entry name" value="DYNAMIN"/>
    <property type="match status" value="1"/>
</dbReference>
<feature type="compositionally biased region" description="Basic and acidic residues" evidence="1">
    <location>
        <begin position="337"/>
        <end position="346"/>
    </location>
</feature>
<protein>
    <submittedName>
        <fullName evidence="2">Uncharacterized protein</fullName>
    </submittedName>
</protein>
<dbReference type="PANTHER" id="PTHR36051">
    <property type="entry name" value="DYNAMIN"/>
    <property type="match status" value="1"/>
</dbReference>
<accession>A0ABD1NKK5</accession>
<feature type="compositionally biased region" description="Low complexity" evidence="1">
    <location>
        <begin position="9"/>
        <end position="22"/>
    </location>
</feature>
<evidence type="ECO:0000256" key="1">
    <source>
        <dbReference type="SAM" id="MobiDB-lite"/>
    </source>
</evidence>
<evidence type="ECO:0000313" key="2">
    <source>
        <dbReference type="EMBL" id="KAL2348197.1"/>
    </source>
</evidence>
<organism evidence="2 3">
    <name type="scientific">Flemingia macrophylla</name>
    <dbReference type="NCBI Taxonomy" id="520843"/>
    <lineage>
        <taxon>Eukaryota</taxon>
        <taxon>Viridiplantae</taxon>
        <taxon>Streptophyta</taxon>
        <taxon>Embryophyta</taxon>
        <taxon>Tracheophyta</taxon>
        <taxon>Spermatophyta</taxon>
        <taxon>Magnoliopsida</taxon>
        <taxon>eudicotyledons</taxon>
        <taxon>Gunneridae</taxon>
        <taxon>Pentapetalae</taxon>
        <taxon>rosids</taxon>
        <taxon>fabids</taxon>
        <taxon>Fabales</taxon>
        <taxon>Fabaceae</taxon>
        <taxon>Papilionoideae</taxon>
        <taxon>50 kb inversion clade</taxon>
        <taxon>NPAAA clade</taxon>
        <taxon>indigoferoid/millettioid clade</taxon>
        <taxon>Phaseoleae</taxon>
        <taxon>Flemingia</taxon>
    </lineage>
</organism>
<sequence>MDWRRFFKPKTPQTPVQTPQKPSAIPMLDQARSAIPMLDQAMSSTKGATDAFSGVSKQVNNTFRMLGTSSIPGGLLGYGIGFRHGLGVGLSMRSGVGQLQSRIVEPMTKMIGLIPGLPFGRGALPIPESSKSGQSMVPTDQISSDAMMQLATKSASQITSEIMMQQATKPVDQISRGSMIQDATKAMDQISQGSMMQSATKSSSQISQDLVRSDSQTEKAISNFPQNPLLKRGGGIDQAAGLVQPENKLLQTVMKQRQIIDELVEENEKLCQILQVKDVKIPSTQLQASSSDSNIQTFPSSEVQDKVTNVSRAPSNADGTLPISRGENDGKLQISKGENDTKKEQT</sequence>
<feature type="region of interest" description="Disordered" evidence="1">
    <location>
        <begin position="1"/>
        <end position="23"/>
    </location>
</feature>